<reference evidence="1" key="1">
    <citation type="submission" date="2022-07" db="EMBL/GenBank/DDBJ databases">
        <title>Phylogenomic reconstructions and comparative analyses of Kickxellomycotina fungi.</title>
        <authorList>
            <person name="Reynolds N.K."/>
            <person name="Stajich J.E."/>
            <person name="Barry K."/>
            <person name="Grigoriev I.V."/>
            <person name="Crous P."/>
            <person name="Smith M.E."/>
        </authorList>
    </citation>
    <scope>NUCLEOTIDE SEQUENCE</scope>
    <source>
        <strain evidence="1">Benny 63K</strain>
    </source>
</reference>
<evidence type="ECO:0000313" key="1">
    <source>
        <dbReference type="EMBL" id="KAJ1892845.1"/>
    </source>
</evidence>
<keyword evidence="2" id="KW-1185">Reference proteome</keyword>
<accession>A0ACC1IDC1</accession>
<sequence length="1215" mass="133478">MGQPRLRLVNKETENHDDVTPPVSSHDLPRTPVTASRPKRARKLEAHADATPAENDLTEADIAAARVKEECLRLYQAIKEMEKDGEPACIPFNKLPPKKDYPDYYVEISRPIALDIIRSRITRNIYKSVADFVADVNLMCSNAQQYNMPGSEICELAEEIKSNVNRLFAASMPANMPPVTSPTLHIKLKVREERAAQSNVVPGDIPTLRDNQNAPSQTVISVPKPKRKRTKDNMPDNAESDDADDVAAARPDAAGVISTPTALGSVIDELFQAIYDADLTQALRVLDTPGLPLNEHRKVVLKDQEIGSTANDNYTWAPMHAAACYGRLKVAQVLCDKGADIEAVDTMHKSTPLAWAAYTGRKRLAKYLVRSLNASVNARNAHGQLPIQIVLDPKNPKWAEFLMPTDGSKVDLPPPDEHESSPEPKKTPVKRPKARSSENLLAKSPSVTSPSGSALILTPASALQRANDQTAQPTVALLSPNPLAMASATSVVPSRTPGQQSPAPTASFPGPPIPQCIGGIGHQEVTHSQMTDAMKEIVAQLISFEDDEGTRLAEVFEDLPDRKEYPEYYEVIVHPMALSLVHSRIAVGYRSFDAFNYDMMWIFNNATFFNESDSQIYQDAVVLEKEYKHVCRQVLQKYGIPFDTSYNDAVAPEGRYVNRITAGDNDIFVGDFIYIKSGTEMRIAMVTRLRMCGLNDRRKFIDGRWFLKPSDIPELAGQPVYPHQLFAGPIFDSHGVRGISGKCYILLPNVYARAYPQGYAAQDVFICDSLYDPGSGEGQAGTFKLITNWAHCFKTPLMKPPTFVTYITPFVPSRRPIELWNAGNLLPHQGLTMLNRDAARIHEQNQARARSQSQQAIVQQQQHHNQNQPQHSVAEPNMVRPPIQLSAPMAAPMQMNAHTGMQMNMQANMQVPMHMQQALQPGGNVAHMRPPSVQTPPLAANITQTYNHIAAQHQQNLSKLQGQLNQQENSIRHQAMEQLTQAQNLNPNYIGSAQHQALMKQQAQLIEQVQQAYFAQVTQHQQMYNQQVQMLTQSQRYPPQQQQQQQQNSGMVPTLSPMINMPQSVGSVNHASPGMVPHSPGINQMMMSSPLGRPAQVMMSTPMSSMGSIPLSVSQPNMPAASVGMVSAPSASMVRLSAISGLSFATHSPSSNGQPTFGMAPNFNQDPQHLVNGSHPNLVDRAQTPMRAPNGTAGAGPMGMSSSTPSGASAQAMMS</sequence>
<name>A0ACC1IDC1_9FUNG</name>
<evidence type="ECO:0000313" key="2">
    <source>
        <dbReference type="Proteomes" id="UP001150581"/>
    </source>
</evidence>
<proteinExistence type="predicted"/>
<gene>
    <name evidence="1" type="ORF">LPJ66_006105</name>
</gene>
<comment type="caution">
    <text evidence="1">The sequence shown here is derived from an EMBL/GenBank/DDBJ whole genome shotgun (WGS) entry which is preliminary data.</text>
</comment>
<feature type="non-terminal residue" evidence="1">
    <location>
        <position position="1215"/>
    </location>
</feature>
<protein>
    <submittedName>
        <fullName evidence="1">Uncharacterized protein</fullName>
    </submittedName>
</protein>
<organism evidence="1 2">
    <name type="scientific">Kickxella alabastrina</name>
    <dbReference type="NCBI Taxonomy" id="61397"/>
    <lineage>
        <taxon>Eukaryota</taxon>
        <taxon>Fungi</taxon>
        <taxon>Fungi incertae sedis</taxon>
        <taxon>Zoopagomycota</taxon>
        <taxon>Kickxellomycotina</taxon>
        <taxon>Kickxellomycetes</taxon>
        <taxon>Kickxellales</taxon>
        <taxon>Kickxellaceae</taxon>
        <taxon>Kickxella</taxon>
    </lineage>
</organism>
<dbReference type="EMBL" id="JANBPG010000925">
    <property type="protein sequence ID" value="KAJ1892845.1"/>
    <property type="molecule type" value="Genomic_DNA"/>
</dbReference>
<dbReference type="Proteomes" id="UP001150581">
    <property type="component" value="Unassembled WGS sequence"/>
</dbReference>